<feature type="compositionally biased region" description="Polar residues" evidence="1">
    <location>
        <begin position="1190"/>
        <end position="1200"/>
    </location>
</feature>
<feature type="region of interest" description="Disordered" evidence="1">
    <location>
        <begin position="129"/>
        <end position="154"/>
    </location>
</feature>
<evidence type="ECO:0000313" key="2">
    <source>
        <dbReference type="EMBL" id="KAK2197396.1"/>
    </source>
</evidence>
<dbReference type="AlphaFoldDB" id="A0AAD9UPV8"/>
<comment type="caution">
    <text evidence="2">The sequence shown here is derived from an EMBL/GenBank/DDBJ whole genome shotgun (WGS) entry which is preliminary data.</text>
</comment>
<feature type="region of interest" description="Disordered" evidence="1">
    <location>
        <begin position="419"/>
        <end position="443"/>
    </location>
</feature>
<evidence type="ECO:0000313" key="3">
    <source>
        <dbReference type="Proteomes" id="UP001214638"/>
    </source>
</evidence>
<evidence type="ECO:0000256" key="1">
    <source>
        <dbReference type="SAM" id="MobiDB-lite"/>
    </source>
</evidence>
<organism evidence="2 3">
    <name type="scientific">Babesia duncani</name>
    <dbReference type="NCBI Taxonomy" id="323732"/>
    <lineage>
        <taxon>Eukaryota</taxon>
        <taxon>Sar</taxon>
        <taxon>Alveolata</taxon>
        <taxon>Apicomplexa</taxon>
        <taxon>Aconoidasida</taxon>
        <taxon>Piroplasmida</taxon>
        <taxon>Babesiidae</taxon>
        <taxon>Babesia</taxon>
    </lineage>
</organism>
<dbReference type="KEGG" id="bdw:94334694"/>
<keyword evidence="3" id="KW-1185">Reference proteome</keyword>
<name>A0AAD9UPV8_9APIC</name>
<proteinExistence type="predicted"/>
<sequence>MGKKYVNDVNDKKSINCPTLTLSKSKHGITSTRSMGLGGTNNSLEQDNISDFLLAIARDYTPATDSKTPRHSSLVPKTRASTSFQLVPPLTTDLYNCETTFSSGSTSLDVADPVNSLLLKYAPQQSGVNIETDMGKGRTSRKQAVGHVESEDSNVTESHGEKFDLFCAASVDCGNDNACGNSENDSGTSILQGLNVDSIHDENYKEVLEPPQTCMDLLHQLFSNDKDGFYDFNVDFDKDCKFEWLPQEPNASVSCQIDGNEIEDLFNSVTMDCDESQEGLVISLEGNCNQSDLESKLEAISFVHESLNANAEAASLCNLEKFLVELLQPNSSLGSLSRFGRLIAFVNLTFIQKHISQLDALYKHPEMLAIRNVISENDMGSIWNIIQHAAGYQDPQPDNTNTHAIMKLINRISRSESPIQASGQNVESSQSASANLGGHNAHSGKYKTYTSSASTKLQRQLLKVLDCISGVYASGKEPHFPRFVCGVVDRKNVQATETFSVPFKKSDKRNIHVQMEKLSGSQRHWPDVTLIPHTLTEGMHVQVAPPKALSHMYWKEGVVTLISAGVVTVTMNSEQERERTFLFRNFLAPNVPVIKIERGCWRLLPRPLDLETDLYVGACLCLDEGNGDCVDVVIMNVYFENGCVAPVKSPGDESLFHYVTNNDKTDILNVTCSCNGRSLRVFEGGVARVYNKPVRVLVHYFHENKQRLVDVEGLSGFKLNYDLQAHYDLVSENFLNTQLPFCVWVVPRDLSFLKGVDMGKVDTVARRWMLEPQKCLVLFPFNRNVDLYQDISQLVCFLHPEMNFAALGAGMWTVRTSDKSGANTLASSFVNSMVSSMLSGGLGTVSESNSCTRSQKAAIRDIVNDATGEGCSGIVVSPFPLLRRLYGCTPVISLWIAMEAVDPQVFQVPTDMNVEIPALPPCSKCKGVVFSRRDITRLVPYKEGESPRVPIFANLEKTGDLVRRLQHVAGGRWRITRDFAASYTVDDDFVITSTRLPSAVVEPEESEDEQDEFATFDGPNLLFLRHLHDLMSNVKMAMDNAPLEPVLYRNACDNASQDLTTQMEIALAKGWESFIRQEQIKGPPPLVLQDTNLLPIPLAQMERSSQDTNNTATEFTKLLNTQDISKLIKPSMPLVSGDSKSLLAPDPSNLELLAAFNRTQEAKKQALQLDLNAEYLKALGGSCVASNQQANSTVSSSTDNCKAPRSRNLKRGLKDGDSKASKSSKSRHLKAEADADFCKFSDKPNRLMFLACVKWDENLEQETPKT</sequence>
<reference evidence="2" key="1">
    <citation type="journal article" date="2023" name="Nat. Microbiol.">
        <title>Babesia duncani multi-omics identifies virulence factors and drug targets.</title>
        <authorList>
            <person name="Singh P."/>
            <person name="Lonardi S."/>
            <person name="Liang Q."/>
            <person name="Vydyam P."/>
            <person name="Khabirova E."/>
            <person name="Fang T."/>
            <person name="Gihaz S."/>
            <person name="Thekkiniath J."/>
            <person name="Munshi M."/>
            <person name="Abel S."/>
            <person name="Ciampossin L."/>
            <person name="Batugedara G."/>
            <person name="Gupta M."/>
            <person name="Lu X.M."/>
            <person name="Lenz T."/>
            <person name="Chakravarty S."/>
            <person name="Cornillot E."/>
            <person name="Hu Y."/>
            <person name="Ma W."/>
            <person name="Gonzalez L.M."/>
            <person name="Sanchez S."/>
            <person name="Estrada K."/>
            <person name="Sanchez-Flores A."/>
            <person name="Montero E."/>
            <person name="Harb O.S."/>
            <person name="Le Roch K.G."/>
            <person name="Mamoun C.B."/>
        </authorList>
    </citation>
    <scope>NUCLEOTIDE SEQUENCE</scope>
    <source>
        <strain evidence="2">WA1</strain>
    </source>
</reference>
<dbReference type="Proteomes" id="UP001214638">
    <property type="component" value="Unassembled WGS sequence"/>
</dbReference>
<dbReference type="EMBL" id="JALLKP010000001">
    <property type="protein sequence ID" value="KAK2197396.1"/>
    <property type="molecule type" value="Genomic_DNA"/>
</dbReference>
<feature type="region of interest" description="Disordered" evidence="1">
    <location>
        <begin position="1190"/>
        <end position="1227"/>
    </location>
</feature>
<accession>A0AAD9UPV8</accession>
<dbReference type="GeneID" id="94334694"/>
<gene>
    <name evidence="2" type="ORF">BdWA1_000396</name>
</gene>
<feature type="compositionally biased region" description="Polar residues" evidence="1">
    <location>
        <begin position="419"/>
        <end position="434"/>
    </location>
</feature>
<dbReference type="RefSeq" id="XP_067804238.1">
    <property type="nucleotide sequence ID" value="XM_067945447.1"/>
</dbReference>
<protein>
    <submittedName>
        <fullName evidence="2">Uncharacterized protein</fullName>
    </submittedName>
</protein>